<keyword evidence="3" id="KW-1185">Reference proteome</keyword>
<feature type="transmembrane region" description="Helical" evidence="1">
    <location>
        <begin position="84"/>
        <end position="103"/>
    </location>
</feature>
<reference evidence="2 3" key="1">
    <citation type="submission" date="2018-05" db="EMBL/GenBank/DDBJ databases">
        <title>The draft genome of strain NS-104.</title>
        <authorList>
            <person name="Hang P."/>
            <person name="Jiang J."/>
        </authorList>
    </citation>
    <scope>NUCLEOTIDE SEQUENCE [LARGE SCALE GENOMIC DNA]</scope>
    <source>
        <strain evidence="2 3">NS-104</strain>
    </source>
</reference>
<feature type="transmembrane region" description="Helical" evidence="1">
    <location>
        <begin position="58"/>
        <end position="78"/>
    </location>
</feature>
<proteinExistence type="predicted"/>
<feature type="transmembrane region" description="Helical" evidence="1">
    <location>
        <begin position="7"/>
        <end position="25"/>
    </location>
</feature>
<dbReference type="EMBL" id="QFBC01000004">
    <property type="protein sequence ID" value="PWE56182.1"/>
    <property type="molecule type" value="Genomic_DNA"/>
</dbReference>
<keyword evidence="1" id="KW-0812">Transmembrane</keyword>
<evidence type="ECO:0000313" key="3">
    <source>
        <dbReference type="Proteomes" id="UP000245252"/>
    </source>
</evidence>
<accession>A0A2U2DSC5</accession>
<name>A0A2U2DSC5_9HYPH</name>
<feature type="transmembrane region" description="Helical" evidence="1">
    <location>
        <begin position="31"/>
        <end position="51"/>
    </location>
</feature>
<evidence type="ECO:0000256" key="1">
    <source>
        <dbReference type="SAM" id="Phobius"/>
    </source>
</evidence>
<organism evidence="2 3">
    <name type="scientific">Metarhizobium album</name>
    <dbReference type="NCBI Taxonomy" id="2182425"/>
    <lineage>
        <taxon>Bacteria</taxon>
        <taxon>Pseudomonadati</taxon>
        <taxon>Pseudomonadota</taxon>
        <taxon>Alphaproteobacteria</taxon>
        <taxon>Hyphomicrobiales</taxon>
        <taxon>Rhizobiaceae</taxon>
        <taxon>Metarhizobium</taxon>
    </lineage>
</organism>
<dbReference type="AlphaFoldDB" id="A0A2U2DSC5"/>
<comment type="caution">
    <text evidence="2">The sequence shown here is derived from an EMBL/GenBank/DDBJ whole genome shotgun (WGS) entry which is preliminary data.</text>
</comment>
<keyword evidence="1" id="KW-0472">Membrane</keyword>
<keyword evidence="1" id="KW-1133">Transmembrane helix</keyword>
<protein>
    <submittedName>
        <fullName evidence="2">GtrA family protein</fullName>
    </submittedName>
</protein>
<dbReference type="RefSeq" id="WP_109458502.1">
    <property type="nucleotide sequence ID" value="NZ_QFBC01000004.1"/>
</dbReference>
<evidence type="ECO:0000313" key="2">
    <source>
        <dbReference type="EMBL" id="PWE56182.1"/>
    </source>
</evidence>
<sequence>MRLARFTAALIAGFLLEVLVLHLLHGASGGPAFLAGLAALAAAMAVMWVIGEGRRARYLLLTTALFGYGLFAALVFGSPDIQPVTARLLSSLAAIAFALFGYARFVSRD</sequence>
<dbReference type="Proteomes" id="UP000245252">
    <property type="component" value="Unassembled WGS sequence"/>
</dbReference>
<gene>
    <name evidence="2" type="ORF">DEM27_12180</name>
</gene>